<reference evidence="3 4" key="1">
    <citation type="submission" date="2019-12" db="EMBL/GenBank/DDBJ databases">
        <title>Novel species isolated from a subtropical stream in China.</title>
        <authorList>
            <person name="Lu H."/>
        </authorList>
    </citation>
    <scope>NUCLEOTIDE SEQUENCE [LARGE SCALE GENOMIC DNA]</scope>
    <source>
        <strain evidence="3 4">FT135W</strain>
    </source>
</reference>
<evidence type="ECO:0000259" key="2">
    <source>
        <dbReference type="Pfam" id="PF24720"/>
    </source>
</evidence>
<protein>
    <recommendedName>
        <fullName evidence="2">DUF7673 domain-containing protein</fullName>
    </recommendedName>
</protein>
<dbReference type="Proteomes" id="UP000479335">
    <property type="component" value="Unassembled WGS sequence"/>
</dbReference>
<dbReference type="RefSeq" id="WP_161009675.1">
    <property type="nucleotide sequence ID" value="NZ_WWCN01000024.1"/>
</dbReference>
<organism evidence="3 4">
    <name type="scientific">Duganella flavida</name>
    <dbReference type="NCBI Taxonomy" id="2692175"/>
    <lineage>
        <taxon>Bacteria</taxon>
        <taxon>Pseudomonadati</taxon>
        <taxon>Pseudomonadota</taxon>
        <taxon>Betaproteobacteria</taxon>
        <taxon>Burkholderiales</taxon>
        <taxon>Oxalobacteraceae</taxon>
        <taxon>Telluria group</taxon>
        <taxon>Duganella</taxon>
    </lineage>
</organism>
<dbReference type="EMBL" id="WWCN01000024">
    <property type="protein sequence ID" value="MYM26235.1"/>
    <property type="molecule type" value="Genomic_DNA"/>
</dbReference>
<gene>
    <name evidence="3" type="ORF">GTP46_26755</name>
</gene>
<dbReference type="Pfam" id="PF24720">
    <property type="entry name" value="DUF7673"/>
    <property type="match status" value="1"/>
</dbReference>
<accession>A0A6L8KGL0</accession>
<evidence type="ECO:0000256" key="1">
    <source>
        <dbReference type="SAM" id="MobiDB-lite"/>
    </source>
</evidence>
<keyword evidence="4" id="KW-1185">Reference proteome</keyword>
<evidence type="ECO:0000313" key="4">
    <source>
        <dbReference type="Proteomes" id="UP000479335"/>
    </source>
</evidence>
<proteinExistence type="predicted"/>
<feature type="domain" description="DUF7673" evidence="2">
    <location>
        <begin position="9"/>
        <end position="91"/>
    </location>
</feature>
<evidence type="ECO:0000313" key="3">
    <source>
        <dbReference type="EMBL" id="MYM26235.1"/>
    </source>
</evidence>
<feature type="region of interest" description="Disordered" evidence="1">
    <location>
        <begin position="103"/>
        <end position="152"/>
    </location>
</feature>
<dbReference type="AlphaFoldDB" id="A0A6L8KGL0"/>
<sequence length="152" mass="17099">MQPSQSVIDAVDRLFTKAMWDTGQARKIAKFLMSWGNEPVHGGFDLAHIRDLDTEISRDMWTLTEYLFASGFKYPIDIGFEDRFVALVRLYRPDLFERKVFQSAAGEPDGDTDADSLRQAEHTPPGLKGLAQTMGHSSPDSLRFYLPGGKNT</sequence>
<dbReference type="InterPro" id="IPR056090">
    <property type="entry name" value="DUF7673"/>
</dbReference>
<name>A0A6L8KGL0_9BURK</name>
<comment type="caution">
    <text evidence="3">The sequence shown here is derived from an EMBL/GenBank/DDBJ whole genome shotgun (WGS) entry which is preliminary data.</text>
</comment>